<evidence type="ECO:0000256" key="6">
    <source>
        <dbReference type="SAM" id="Phobius"/>
    </source>
</evidence>
<dbReference type="GO" id="GO:0005886">
    <property type="term" value="C:plasma membrane"/>
    <property type="evidence" value="ECO:0007669"/>
    <property type="project" value="UniProtKB-SubCell"/>
</dbReference>
<dbReference type="HOGENOM" id="CLU_079569_2_3_6"/>
<keyword evidence="5 6" id="KW-0472">Membrane</keyword>
<dbReference type="EMBL" id="CP002583">
    <property type="protein sequence ID" value="ADZ90802.1"/>
    <property type="molecule type" value="Genomic_DNA"/>
</dbReference>
<sequence length="211" mass="22747">MSIDTFLLYAVVAFFYVISPGPAVFLALYNGAVNGLKVVMSSALGNILGLLVLSSCSISGLSALLLASATLFTIVKVVGASYLIYLGIKQIWATFKGAQKVSYQKEESGKTLFSYFKEGFFVAVTNPKPILFFVALFPQFLNTNASLAPQFAIMTSLFMAYSFISLTIYGALANRAKHFLSRGNNISWFHRLSGGIFVGLGASLLQVKATS</sequence>
<dbReference type="STRING" id="717774.Marme_1537"/>
<feature type="transmembrane region" description="Helical" evidence="6">
    <location>
        <begin position="6"/>
        <end position="29"/>
    </location>
</feature>
<dbReference type="PANTHER" id="PTHR30086:SF20">
    <property type="entry name" value="ARGININE EXPORTER PROTEIN ARGO-RELATED"/>
    <property type="match status" value="1"/>
</dbReference>
<dbReference type="eggNOG" id="COG1280">
    <property type="taxonomic scope" value="Bacteria"/>
</dbReference>
<evidence type="ECO:0000313" key="8">
    <source>
        <dbReference type="Proteomes" id="UP000001062"/>
    </source>
</evidence>
<keyword evidence="4 6" id="KW-1133">Transmembrane helix</keyword>
<dbReference type="InterPro" id="IPR001123">
    <property type="entry name" value="LeuE-type"/>
</dbReference>
<comment type="subcellular location">
    <subcellularLocation>
        <location evidence="1">Cell membrane</location>
        <topology evidence="1">Multi-pass membrane protein</topology>
    </subcellularLocation>
</comment>
<gene>
    <name evidence="7" type="ordered locus">Marme_1537</name>
</gene>
<reference evidence="7 8" key="1">
    <citation type="journal article" date="2012" name="Stand. Genomic Sci.">
        <title>Complete genome sequence of the melanogenic marine bacterium Marinomonas mediterranea type strain (MMB-1(T)).</title>
        <authorList>
            <person name="Lucas-Elio P."/>
            <person name="Goodwin L."/>
            <person name="Woyke T."/>
            <person name="Pitluck S."/>
            <person name="Nolan M."/>
            <person name="Kyrpides N.C."/>
            <person name="Detter J.C."/>
            <person name="Copeland A."/>
            <person name="Teshima H."/>
            <person name="Bruce D."/>
            <person name="Detter C."/>
            <person name="Tapia R."/>
            <person name="Han S."/>
            <person name="Land M.L."/>
            <person name="Ivanova N."/>
            <person name="Mikhailova N."/>
            <person name="Johnston A.W."/>
            <person name="Sanchez-Amat A."/>
        </authorList>
    </citation>
    <scope>NUCLEOTIDE SEQUENCE [LARGE SCALE GENOMIC DNA]</scope>
    <source>
        <strain evidence="8">ATCC 700492 / JCM 21426 / NBRC 103028 / MMB-1</strain>
    </source>
</reference>
<evidence type="ECO:0000256" key="5">
    <source>
        <dbReference type="ARBA" id="ARBA00023136"/>
    </source>
</evidence>
<dbReference type="RefSeq" id="WP_013660707.1">
    <property type="nucleotide sequence ID" value="NC_015276.1"/>
</dbReference>
<dbReference type="PATRIC" id="fig|717774.3.peg.1597"/>
<evidence type="ECO:0000256" key="2">
    <source>
        <dbReference type="ARBA" id="ARBA00022475"/>
    </source>
</evidence>
<dbReference type="AlphaFoldDB" id="F2JY66"/>
<dbReference type="OrthoDB" id="9804822at2"/>
<feature type="transmembrane region" description="Helical" evidence="6">
    <location>
        <begin position="147"/>
        <end position="172"/>
    </location>
</feature>
<dbReference type="PANTHER" id="PTHR30086">
    <property type="entry name" value="ARGININE EXPORTER PROTEIN ARGO"/>
    <property type="match status" value="1"/>
</dbReference>
<dbReference type="Proteomes" id="UP000001062">
    <property type="component" value="Chromosome"/>
</dbReference>
<evidence type="ECO:0000256" key="3">
    <source>
        <dbReference type="ARBA" id="ARBA00022692"/>
    </source>
</evidence>
<feature type="transmembrane region" description="Helical" evidence="6">
    <location>
        <begin position="36"/>
        <end position="55"/>
    </location>
</feature>
<dbReference type="Pfam" id="PF01810">
    <property type="entry name" value="LysE"/>
    <property type="match status" value="1"/>
</dbReference>
<feature type="transmembrane region" description="Helical" evidence="6">
    <location>
        <begin position="120"/>
        <end position="141"/>
    </location>
</feature>
<evidence type="ECO:0000313" key="7">
    <source>
        <dbReference type="EMBL" id="ADZ90802.1"/>
    </source>
</evidence>
<dbReference type="KEGG" id="mme:Marme_1537"/>
<proteinExistence type="predicted"/>
<keyword evidence="2" id="KW-1003">Cell membrane</keyword>
<protein>
    <submittedName>
        <fullName evidence="7">Lysine exporter protein (LYSE/YGGA)</fullName>
    </submittedName>
</protein>
<name>F2JY66_MARM1</name>
<dbReference type="GO" id="GO:0015171">
    <property type="term" value="F:amino acid transmembrane transporter activity"/>
    <property type="evidence" value="ECO:0007669"/>
    <property type="project" value="TreeGrafter"/>
</dbReference>
<evidence type="ECO:0000256" key="4">
    <source>
        <dbReference type="ARBA" id="ARBA00022989"/>
    </source>
</evidence>
<accession>F2JY66</accession>
<keyword evidence="3 6" id="KW-0812">Transmembrane</keyword>
<organism evidence="7 8">
    <name type="scientific">Marinomonas mediterranea (strain ATCC 700492 / JCM 21426 / NBRC 103028 / MMB-1)</name>
    <dbReference type="NCBI Taxonomy" id="717774"/>
    <lineage>
        <taxon>Bacteria</taxon>
        <taxon>Pseudomonadati</taxon>
        <taxon>Pseudomonadota</taxon>
        <taxon>Gammaproteobacteria</taxon>
        <taxon>Oceanospirillales</taxon>
        <taxon>Oceanospirillaceae</taxon>
        <taxon>Marinomonas</taxon>
    </lineage>
</organism>
<dbReference type="PIRSF" id="PIRSF006324">
    <property type="entry name" value="LeuE"/>
    <property type="match status" value="1"/>
</dbReference>
<keyword evidence="8" id="KW-1185">Reference proteome</keyword>
<evidence type="ECO:0000256" key="1">
    <source>
        <dbReference type="ARBA" id="ARBA00004651"/>
    </source>
</evidence>